<evidence type="ECO:0000313" key="2">
    <source>
        <dbReference type="EMBL" id="MFD1536468.1"/>
    </source>
</evidence>
<name>A0ABW4G1D2_9ACTN</name>
<accession>A0ABW4G1D2</accession>
<dbReference type="EMBL" id="JBHUCM010000005">
    <property type="protein sequence ID" value="MFD1536468.1"/>
    <property type="molecule type" value="Genomic_DNA"/>
</dbReference>
<feature type="domain" description="HTH luxR-type" evidence="1">
    <location>
        <begin position="785"/>
        <end position="850"/>
    </location>
</feature>
<comment type="caution">
    <text evidence="2">The sequence shown here is derived from an EMBL/GenBank/DDBJ whole genome shotgun (WGS) entry which is preliminary data.</text>
</comment>
<dbReference type="CDD" id="cd06170">
    <property type="entry name" value="LuxR_C_like"/>
    <property type="match status" value="1"/>
</dbReference>
<sequence length="854" mass="92373">MTAQVQHNLPAEPNRFVGRARDVAELCALVRGERVVTLSGVGGIGKTRLSLRVAARALPGFTDGVWLVQLARVSDPELIVKEMADVLGVREEGSERLLDGLRVRLRGTRTLLLLDNCEHLVEPCAELVAGLIADCPELRFLLTSREPLRIPGELIWRVPPLDLPDECHPDAESVLFFVERAAAAGARAVTDSMPDVIRLCRALDGLPLALELAAARSSLLSPGRIADRIGDRFRLLTTGDRTAHARQRTLLATVEWSHDLLDHKERVLLRRLSVFAGRFDLDLAEQVCADGGLLRGSEVLDVLSGLVDKSLVLHHGDGGRYHLLDTIRHYAAERLREAGEEARLRGGHLQVICAEMERCYEAGSLDRRLSWPARAVHFARGRTLLDDCRAAIDWAVESGSAELGLRLAHAALAILAVRGDLRETVGWYERLLGLDLSDVPADLIGVAKGGLAFGLEARDELDRAAGLIEESIEEQKRHPYTHWLGVTYGAALAVFFRTGQSDTALRYLRELETAAAGHDDLFNLTTARIARLNLALFQGQPRQAQRFGEEALALAMEAGHHWTLARALTHLGAVAEARGDLEAAMRHHAAALPILEELDNRVELARCQAKVGRVAARLHDFPAARRSLAASLVLSRQTGRRSGVVRALVALSVLAQAEGDLDGAVRAAAAANALRESIGQHDAPARTQELLSLARDKLGEGRVALLWASGTEQEPGAVARRILDRASDGASDGRACEGRACEGRACDGRACDGGACDAADVHEAALPTPSLPASLFVSLSGPAVRELRNATLTVREREIAGLLTEGLSNRAVAAQLVISPATVARHVANIMEKLGFSSRAQIAVWAAERRLDNR</sequence>
<dbReference type="PROSITE" id="PS50043">
    <property type="entry name" value="HTH_LUXR_2"/>
    <property type="match status" value="1"/>
</dbReference>
<dbReference type="PANTHER" id="PTHR47691:SF3">
    <property type="entry name" value="HTH-TYPE TRANSCRIPTIONAL REGULATOR RV0890C-RELATED"/>
    <property type="match status" value="1"/>
</dbReference>
<dbReference type="SMART" id="SM00421">
    <property type="entry name" value="HTH_LUXR"/>
    <property type="match status" value="1"/>
</dbReference>
<dbReference type="PANTHER" id="PTHR47691">
    <property type="entry name" value="REGULATOR-RELATED"/>
    <property type="match status" value="1"/>
</dbReference>
<evidence type="ECO:0000259" key="1">
    <source>
        <dbReference type="PROSITE" id="PS50043"/>
    </source>
</evidence>
<reference evidence="3" key="1">
    <citation type="journal article" date="2019" name="Int. J. Syst. Evol. Microbiol.">
        <title>The Global Catalogue of Microorganisms (GCM) 10K type strain sequencing project: providing services to taxonomists for standard genome sequencing and annotation.</title>
        <authorList>
            <consortium name="The Broad Institute Genomics Platform"/>
            <consortium name="The Broad Institute Genome Sequencing Center for Infectious Disease"/>
            <person name="Wu L."/>
            <person name="Ma J."/>
        </authorList>
    </citation>
    <scope>NUCLEOTIDE SEQUENCE [LARGE SCALE GENOMIC DNA]</scope>
    <source>
        <strain evidence="3">CGMCC 1.15399</strain>
    </source>
</reference>
<evidence type="ECO:0000313" key="3">
    <source>
        <dbReference type="Proteomes" id="UP001597097"/>
    </source>
</evidence>
<organism evidence="2 3">
    <name type="scientific">Nonomuraea guangzhouensis</name>
    <dbReference type="NCBI Taxonomy" id="1291555"/>
    <lineage>
        <taxon>Bacteria</taxon>
        <taxon>Bacillati</taxon>
        <taxon>Actinomycetota</taxon>
        <taxon>Actinomycetes</taxon>
        <taxon>Streptosporangiales</taxon>
        <taxon>Streptosporangiaceae</taxon>
        <taxon>Nonomuraea</taxon>
    </lineage>
</organism>
<keyword evidence="3" id="KW-1185">Reference proteome</keyword>
<dbReference type="Pfam" id="PF00196">
    <property type="entry name" value="GerE"/>
    <property type="match status" value="1"/>
</dbReference>
<dbReference type="RefSeq" id="WP_219530174.1">
    <property type="nucleotide sequence ID" value="NZ_JAHKRM010000008.1"/>
</dbReference>
<dbReference type="PROSITE" id="PS00622">
    <property type="entry name" value="HTH_LUXR_1"/>
    <property type="match status" value="1"/>
</dbReference>
<dbReference type="InterPro" id="IPR058852">
    <property type="entry name" value="HTH_77"/>
</dbReference>
<proteinExistence type="predicted"/>
<dbReference type="InterPro" id="IPR000792">
    <property type="entry name" value="Tscrpt_reg_LuxR_C"/>
</dbReference>
<dbReference type="Pfam" id="PF25872">
    <property type="entry name" value="HTH_77"/>
    <property type="match status" value="1"/>
</dbReference>
<protein>
    <submittedName>
        <fullName evidence="2">LuxR C-terminal-related transcriptional regulator</fullName>
    </submittedName>
</protein>
<gene>
    <name evidence="2" type="ORF">ACFSJ0_05450</name>
</gene>
<dbReference type="Proteomes" id="UP001597097">
    <property type="component" value="Unassembled WGS sequence"/>
</dbReference>